<protein>
    <recommendedName>
        <fullName evidence="3">C2H2-type domain-containing protein</fullName>
    </recommendedName>
</protein>
<feature type="region of interest" description="Disordered" evidence="2">
    <location>
        <begin position="28"/>
        <end position="60"/>
    </location>
</feature>
<dbReference type="GO" id="GO:0008270">
    <property type="term" value="F:zinc ion binding"/>
    <property type="evidence" value="ECO:0007669"/>
    <property type="project" value="UniProtKB-KW"/>
</dbReference>
<reference evidence="4" key="1">
    <citation type="submission" date="2022-07" db="EMBL/GenBank/DDBJ databases">
        <title>Genome Sequence of Agrocybe chaxingu.</title>
        <authorList>
            <person name="Buettner E."/>
        </authorList>
    </citation>
    <scope>NUCLEOTIDE SEQUENCE</scope>
    <source>
        <strain evidence="4">MP-N11</strain>
    </source>
</reference>
<evidence type="ECO:0000313" key="4">
    <source>
        <dbReference type="EMBL" id="KAJ3495158.1"/>
    </source>
</evidence>
<accession>A0A9W8JNF0</accession>
<dbReference type="InterPro" id="IPR013087">
    <property type="entry name" value="Znf_C2H2_type"/>
</dbReference>
<keyword evidence="1" id="KW-0479">Metal-binding</keyword>
<evidence type="ECO:0000313" key="5">
    <source>
        <dbReference type="Proteomes" id="UP001148786"/>
    </source>
</evidence>
<evidence type="ECO:0000256" key="1">
    <source>
        <dbReference type="PROSITE-ProRule" id="PRU00042"/>
    </source>
</evidence>
<dbReference type="EMBL" id="JANKHO010002056">
    <property type="protein sequence ID" value="KAJ3495158.1"/>
    <property type="molecule type" value="Genomic_DNA"/>
</dbReference>
<proteinExistence type="predicted"/>
<evidence type="ECO:0000259" key="3">
    <source>
        <dbReference type="PROSITE" id="PS50157"/>
    </source>
</evidence>
<dbReference type="InterPro" id="IPR041078">
    <property type="entry name" value="Plavaka"/>
</dbReference>
<dbReference type="Proteomes" id="UP001148786">
    <property type="component" value="Unassembled WGS sequence"/>
</dbReference>
<dbReference type="AlphaFoldDB" id="A0A9W8JNF0"/>
<evidence type="ECO:0000256" key="2">
    <source>
        <dbReference type="SAM" id="MobiDB-lite"/>
    </source>
</evidence>
<sequence length="923" mass="104859">MPRSLNPRDIPCPVAGCGRYFTTRGGLSNHSRIHNQQDRVQRGHCSSIQRPPQPEPEPSDVDLIDNVATPASDPPYEDMVIHPLINGRPCKPNGDFFEQGASEQPNHPPEAFSVPNFDPFENQAHFELADLLFRRSQLARSHVRELFQILSAFDLAKGGDGSVPYTNDVDLLETIDSITVGDVQWRSFTITYSGNLEDGDETPWKKEEFLVWYRDPREVLINQLGNADFKSEMDFAPKKVYDNKNRRRYSDFMSGDWAWRQAELLSQEPKFHGSTLCPVILGSDKTTVSVATGQNDYYPLYLSNGLVHNNVRRAHRNAVSLLAFLAIPRTDREHADSDEFRRFRRQLFHASLQEVLQSLHGGMVHPEVVRYADGHYRRTVWCLGPYIADYPEQVLITCIVQGWCPRCTADKNDLDGEGAGPRSHEHTLAVHAAMPNKKDLWDNYGIVSDIMPFTYGFPRANIHELVAPDLLHQIIKGTFKDHLVTWVEEYLVLTYGPSGAEKIMADIDRRIAAAPLFPNLRRFPQGRGFKQWTGDDSKALMKVFLPAIAGHVPAQMIRAISSFMDFCYLVRRPVLDDDDLDRLDEILVRFHGEQVIFEHEGVRPDGISLPRQHSLLHYKILARDFGAPNGLCSSITESKHIKAVKEPWRRSNRYEALGQMLITNQRLDKLAAARIHFKENGLLKQSMFESLVDPPLPPPEADKEDDDGGPVEGQVIMGETVLARKAVPNLARRVHRLSVTLNLPQLPQLISRFLYEQENLDLETPLDDVPIEDCPVYTGKIQVFPSAVATYYAPSDISGVGGMFRERIRSVESWWGGPLRHDCVFIEHNADAPGFRGLFAARVRLLFRIKYKGIKYPCALVTWFSAIGDGPCKDTRMWMVEPDLDAYGEDFIPRHIDHTDSLDAFVAFYVNKYIDHHAYEIAF</sequence>
<feature type="domain" description="C2H2-type" evidence="3">
    <location>
        <begin position="10"/>
        <end position="39"/>
    </location>
</feature>
<dbReference type="OrthoDB" id="3199698at2759"/>
<dbReference type="PROSITE" id="PS50157">
    <property type="entry name" value="ZINC_FINGER_C2H2_2"/>
    <property type="match status" value="1"/>
</dbReference>
<name>A0A9W8JNF0_9AGAR</name>
<gene>
    <name evidence="4" type="ORF">NLJ89_g10671</name>
</gene>
<organism evidence="4 5">
    <name type="scientific">Agrocybe chaxingu</name>
    <dbReference type="NCBI Taxonomy" id="84603"/>
    <lineage>
        <taxon>Eukaryota</taxon>
        <taxon>Fungi</taxon>
        <taxon>Dikarya</taxon>
        <taxon>Basidiomycota</taxon>
        <taxon>Agaricomycotina</taxon>
        <taxon>Agaricomycetes</taxon>
        <taxon>Agaricomycetidae</taxon>
        <taxon>Agaricales</taxon>
        <taxon>Agaricineae</taxon>
        <taxon>Strophariaceae</taxon>
        <taxon>Agrocybe</taxon>
    </lineage>
</organism>
<dbReference type="Pfam" id="PF18759">
    <property type="entry name" value="Plavaka"/>
    <property type="match status" value="1"/>
</dbReference>
<dbReference type="PROSITE" id="PS00028">
    <property type="entry name" value="ZINC_FINGER_C2H2_1"/>
    <property type="match status" value="1"/>
</dbReference>
<dbReference type="SMART" id="SM00355">
    <property type="entry name" value="ZnF_C2H2"/>
    <property type="match status" value="1"/>
</dbReference>
<dbReference type="Gene3D" id="3.30.160.60">
    <property type="entry name" value="Classic Zinc Finger"/>
    <property type="match status" value="1"/>
</dbReference>
<keyword evidence="1" id="KW-0863">Zinc-finger</keyword>
<keyword evidence="5" id="KW-1185">Reference proteome</keyword>
<comment type="caution">
    <text evidence="4">The sequence shown here is derived from an EMBL/GenBank/DDBJ whole genome shotgun (WGS) entry which is preliminary data.</text>
</comment>
<keyword evidence="1" id="KW-0862">Zinc</keyword>